<dbReference type="InterPro" id="IPR045582">
    <property type="entry name" value="Trehalase-like_N"/>
</dbReference>
<dbReference type="GO" id="GO:0016787">
    <property type="term" value="F:hydrolase activity"/>
    <property type="evidence" value="ECO:0007669"/>
    <property type="project" value="UniProtKB-KW"/>
</dbReference>
<dbReference type="Proteomes" id="UP001597326">
    <property type="component" value="Unassembled WGS sequence"/>
</dbReference>
<dbReference type="PANTHER" id="PTHR31616:SF0">
    <property type="entry name" value="GLUCAN 1,4-ALPHA-GLUCOSIDASE"/>
    <property type="match status" value="1"/>
</dbReference>
<accession>A0ABW4RWQ9</accession>
<dbReference type="EMBL" id="JBHUFZ010000026">
    <property type="protein sequence ID" value="MFD1890788.1"/>
    <property type="molecule type" value="Genomic_DNA"/>
</dbReference>
<comment type="caution">
    <text evidence="3">The sequence shown here is derived from an EMBL/GenBank/DDBJ whole genome shotgun (WGS) entry which is preliminary data.</text>
</comment>
<feature type="domain" description="GH15-like" evidence="1">
    <location>
        <begin position="242"/>
        <end position="596"/>
    </location>
</feature>
<evidence type="ECO:0000313" key="4">
    <source>
        <dbReference type="Proteomes" id="UP001597326"/>
    </source>
</evidence>
<dbReference type="RefSeq" id="WP_343874108.1">
    <property type="nucleotide sequence ID" value="NZ_BAAAIX010000025.1"/>
</dbReference>
<gene>
    <name evidence="3" type="ORF">ACFSCS_11430</name>
</gene>
<protein>
    <submittedName>
        <fullName evidence="3">Glycoside hydrolase family 15 protein</fullName>
    </submittedName>
</protein>
<reference evidence="4" key="1">
    <citation type="journal article" date="2019" name="Int. J. Syst. Evol. Microbiol.">
        <title>The Global Catalogue of Microorganisms (GCM) 10K type strain sequencing project: providing services to taxonomists for standard genome sequencing and annotation.</title>
        <authorList>
            <consortium name="The Broad Institute Genomics Platform"/>
            <consortium name="The Broad Institute Genome Sequencing Center for Infectious Disease"/>
            <person name="Wu L."/>
            <person name="Ma J."/>
        </authorList>
    </citation>
    <scope>NUCLEOTIDE SEQUENCE [LARGE SCALE GENOMIC DNA]</scope>
    <source>
        <strain evidence="4">CAIM 431</strain>
    </source>
</reference>
<dbReference type="InterPro" id="IPR011613">
    <property type="entry name" value="GH15-like"/>
</dbReference>
<evidence type="ECO:0000259" key="2">
    <source>
        <dbReference type="Pfam" id="PF19291"/>
    </source>
</evidence>
<sequence>MAKRSPETDLGTSLRDEQGYAPLRSYAALGDGRTVALVAQDGDIDWLPLPSLDAVPAFSALVDAELGGQLSLRPDAPFTTEREYVAGTNVLTTTFTTEAGAVRVTDALNSGVAGRLPWAELGRRVEGLRGQVTMTAIFRPGTALRTASPWLRETVHGYVLRLDGLTLAVRAGEDTEVEVEGEEIRVRFTSRHRSHHVVGLVATEDEPLFLTDPQAVDRGIDRTVESWQRWSGELPCGGRWGEAVERSTMALKLLIHAPTGAVAAAATTSLPESATAEKNWDYRFAWVRDSAYALKALFRFGLREETHAAISWMLRRVREHGPQPQIFYTLDGQLPPAEEKATEAPGWRGHGPVKDGNAAADQLQLGIFGDLFTFVRLYVDNGNVLDTPTGRSLADIADMACDWWRRADAGMWELPEQRHYTTSRLGCWEALTCAVRLAEAGQIPGDSRRWQCEADEIRAWVEQNCWDERRGTYTWYPGSQELDASILLHAISGFDRGERMSRTIDALRAELGHGPHLYRYSGMREEEGAFVACSFWMVSALHQVGRGEEAAELMDELVTTVPNDVGIMAEMIDPETGDHVGNLPQALSHLALVNAAITLEDDAAGADGATD</sequence>
<dbReference type="PANTHER" id="PTHR31616">
    <property type="entry name" value="TREHALASE"/>
    <property type="match status" value="1"/>
</dbReference>
<keyword evidence="4" id="KW-1185">Reference proteome</keyword>
<dbReference type="Pfam" id="PF19291">
    <property type="entry name" value="TREH_N"/>
    <property type="match status" value="1"/>
</dbReference>
<name>A0ABW4RWQ9_9ACTN</name>
<dbReference type="InterPro" id="IPR008928">
    <property type="entry name" value="6-hairpin_glycosidase_sf"/>
</dbReference>
<dbReference type="SUPFAM" id="SSF48208">
    <property type="entry name" value="Six-hairpin glycosidases"/>
    <property type="match status" value="1"/>
</dbReference>
<proteinExistence type="predicted"/>
<dbReference type="InterPro" id="IPR012341">
    <property type="entry name" value="6hp_glycosidase-like_sf"/>
</dbReference>
<organism evidence="3 4">
    <name type="scientific">Luteococcus peritonei</name>
    <dbReference type="NCBI Taxonomy" id="88874"/>
    <lineage>
        <taxon>Bacteria</taxon>
        <taxon>Bacillati</taxon>
        <taxon>Actinomycetota</taxon>
        <taxon>Actinomycetes</taxon>
        <taxon>Propionibacteriales</taxon>
        <taxon>Propionibacteriaceae</taxon>
        <taxon>Luteococcus</taxon>
    </lineage>
</organism>
<evidence type="ECO:0000259" key="1">
    <source>
        <dbReference type="Pfam" id="PF00723"/>
    </source>
</evidence>
<feature type="domain" description="Trehalase-like N-terminal" evidence="2">
    <location>
        <begin position="22"/>
        <end position="113"/>
    </location>
</feature>
<dbReference type="Pfam" id="PF00723">
    <property type="entry name" value="Glyco_hydro_15"/>
    <property type="match status" value="1"/>
</dbReference>
<dbReference type="Gene3D" id="1.50.10.10">
    <property type="match status" value="1"/>
</dbReference>
<evidence type="ECO:0000313" key="3">
    <source>
        <dbReference type="EMBL" id="MFD1890788.1"/>
    </source>
</evidence>
<keyword evidence="3" id="KW-0378">Hydrolase</keyword>